<evidence type="ECO:0000313" key="3">
    <source>
        <dbReference type="EMBL" id="QDU44132.1"/>
    </source>
</evidence>
<keyword evidence="2" id="KW-0732">Signal</keyword>
<evidence type="ECO:0008006" key="5">
    <source>
        <dbReference type="Google" id="ProtNLM"/>
    </source>
</evidence>
<dbReference type="AlphaFoldDB" id="A0A517ZNS1"/>
<dbReference type="InterPro" id="IPR011990">
    <property type="entry name" value="TPR-like_helical_dom_sf"/>
</dbReference>
<evidence type="ECO:0000256" key="1">
    <source>
        <dbReference type="SAM" id="MobiDB-lite"/>
    </source>
</evidence>
<name>A0A517ZNS1_9PLAN</name>
<dbReference type="KEGG" id="sdyn:Mal52_26100"/>
<sequence length="616" mass="68942" precursor="true">MRALIISLTISIFLTTAVGAEEASNVPRSPNSDSRDRAAAVALNYCRAAFFRIKRNGTKPVLVEEQENILNNLNLNGIADQEVVTLYTKVLEEIGGETIAEKERQHLKSEFRRNLGRQAMASAFLLSTQVTTFQYGEALRTGAGSWWDYRNLKTNTDHAVWNIEKSRMVQVVNSSSQFLDTFWKMIQKKNIPDRWLIRCADLDSLDAALNETDPEIRLRLLQRLEKFMECYPPYWYHVARTHQALGDWDKAAETYENLANYGAGHFRRDEMLAAGVANLAAIQDFQGNREAARTAQEALGYADTAWQANLVCARILAKHGKYELAEEAALRNIDARLERTQSLVALMTIYQDSGEREKLIHWLRDEQVLGQIPVPAVLRACTYLGSDEVPTMVNRHLLRTLFGYADMNLGMDDIVFRADPLWQIGTAKVSLLINGRTVHAPELGQKNDAAEVRFRDAVQLGGIFSSTPRSTKIALVLKYPHMQPTVLHLRRVPSNAVTAIWQNDDARQPSQLGRRGGNYLVSDIKFEGRQLSLIRYGRPTRSGGRLVKTSPTQPAPSKVADDTPITPPTNPFLPASSKKEIETETKPTPTIKIGEVTPITETKSTGTTADSPSQNP</sequence>
<dbReference type="SUPFAM" id="SSF48452">
    <property type="entry name" value="TPR-like"/>
    <property type="match status" value="1"/>
</dbReference>
<feature type="chain" id="PRO_5021820205" description="Tetratricopeptide repeat protein" evidence="2">
    <location>
        <begin position="20"/>
        <end position="616"/>
    </location>
</feature>
<keyword evidence="4" id="KW-1185">Reference proteome</keyword>
<evidence type="ECO:0000313" key="4">
    <source>
        <dbReference type="Proteomes" id="UP000319383"/>
    </source>
</evidence>
<evidence type="ECO:0000256" key="2">
    <source>
        <dbReference type="SAM" id="SignalP"/>
    </source>
</evidence>
<feature type="signal peptide" evidence="2">
    <location>
        <begin position="1"/>
        <end position="19"/>
    </location>
</feature>
<dbReference type="Proteomes" id="UP000319383">
    <property type="component" value="Chromosome"/>
</dbReference>
<dbReference type="Gene3D" id="1.25.40.10">
    <property type="entry name" value="Tetratricopeptide repeat domain"/>
    <property type="match status" value="1"/>
</dbReference>
<dbReference type="EMBL" id="CP036276">
    <property type="protein sequence ID" value="QDU44132.1"/>
    <property type="molecule type" value="Genomic_DNA"/>
</dbReference>
<feature type="compositionally biased region" description="Polar residues" evidence="1">
    <location>
        <begin position="599"/>
        <end position="616"/>
    </location>
</feature>
<reference evidence="3 4" key="1">
    <citation type="submission" date="2019-02" db="EMBL/GenBank/DDBJ databases">
        <title>Deep-cultivation of Planctomycetes and their phenomic and genomic characterization uncovers novel biology.</title>
        <authorList>
            <person name="Wiegand S."/>
            <person name="Jogler M."/>
            <person name="Boedeker C."/>
            <person name="Pinto D."/>
            <person name="Vollmers J."/>
            <person name="Rivas-Marin E."/>
            <person name="Kohn T."/>
            <person name="Peeters S.H."/>
            <person name="Heuer A."/>
            <person name="Rast P."/>
            <person name="Oberbeckmann S."/>
            <person name="Bunk B."/>
            <person name="Jeske O."/>
            <person name="Meyerdierks A."/>
            <person name="Storesund J.E."/>
            <person name="Kallscheuer N."/>
            <person name="Luecker S."/>
            <person name="Lage O.M."/>
            <person name="Pohl T."/>
            <person name="Merkel B.J."/>
            <person name="Hornburger P."/>
            <person name="Mueller R.-W."/>
            <person name="Bruemmer F."/>
            <person name="Labrenz M."/>
            <person name="Spormann A.M."/>
            <person name="Op den Camp H."/>
            <person name="Overmann J."/>
            <person name="Amann R."/>
            <person name="Jetten M.S.M."/>
            <person name="Mascher T."/>
            <person name="Medema M.H."/>
            <person name="Devos D.P."/>
            <person name="Kaster A.-K."/>
            <person name="Ovreas L."/>
            <person name="Rohde M."/>
            <person name="Galperin M.Y."/>
            <person name="Jogler C."/>
        </authorList>
    </citation>
    <scope>NUCLEOTIDE SEQUENCE [LARGE SCALE GENOMIC DNA]</scope>
    <source>
        <strain evidence="3 4">Mal52</strain>
    </source>
</reference>
<protein>
    <recommendedName>
        <fullName evidence="5">Tetratricopeptide repeat protein</fullName>
    </recommendedName>
</protein>
<organism evidence="3 4">
    <name type="scientific">Symmachiella dynata</name>
    <dbReference type="NCBI Taxonomy" id="2527995"/>
    <lineage>
        <taxon>Bacteria</taxon>
        <taxon>Pseudomonadati</taxon>
        <taxon>Planctomycetota</taxon>
        <taxon>Planctomycetia</taxon>
        <taxon>Planctomycetales</taxon>
        <taxon>Planctomycetaceae</taxon>
        <taxon>Symmachiella</taxon>
    </lineage>
</organism>
<proteinExistence type="predicted"/>
<feature type="region of interest" description="Disordered" evidence="1">
    <location>
        <begin position="539"/>
        <end position="616"/>
    </location>
</feature>
<gene>
    <name evidence="3" type="ORF">Mal52_26100</name>
</gene>
<dbReference type="RefSeq" id="WP_145376489.1">
    <property type="nucleotide sequence ID" value="NZ_CAXBED010000088.1"/>
</dbReference>
<accession>A0A517ZNS1</accession>